<dbReference type="InterPro" id="IPR001757">
    <property type="entry name" value="P_typ_ATPase"/>
</dbReference>
<comment type="subcellular location">
    <subcellularLocation>
        <location evidence="1">Cell membrane</location>
        <topology evidence="1">Multi-pass membrane protein</topology>
    </subcellularLocation>
</comment>
<dbReference type="GO" id="GO:0046872">
    <property type="term" value="F:metal ion binding"/>
    <property type="evidence" value="ECO:0007669"/>
    <property type="project" value="UniProtKB-KW"/>
</dbReference>
<evidence type="ECO:0000256" key="3">
    <source>
        <dbReference type="ARBA" id="ARBA00022475"/>
    </source>
</evidence>
<gene>
    <name evidence="20" type="primary">cadA</name>
    <name evidence="20" type="ORF">C1I91_14750</name>
</gene>
<dbReference type="SUPFAM" id="SSF81653">
    <property type="entry name" value="Calcium ATPase, transduction domain A"/>
    <property type="match status" value="1"/>
</dbReference>
<evidence type="ECO:0000256" key="2">
    <source>
        <dbReference type="ARBA" id="ARBA00006024"/>
    </source>
</evidence>
<dbReference type="NCBIfam" id="TIGR01512">
    <property type="entry name" value="ATPase-IB2_Cd"/>
    <property type="match status" value="1"/>
</dbReference>
<dbReference type="SFLD" id="SFLDS00003">
    <property type="entry name" value="Haloacid_Dehalogenase"/>
    <property type="match status" value="1"/>
</dbReference>
<evidence type="ECO:0000256" key="15">
    <source>
        <dbReference type="ARBA" id="ARBA00047308"/>
    </source>
</evidence>
<dbReference type="Pfam" id="PF00403">
    <property type="entry name" value="HMA"/>
    <property type="match status" value="2"/>
</dbReference>
<dbReference type="InterPro" id="IPR006121">
    <property type="entry name" value="HMA_dom"/>
</dbReference>
<dbReference type="InterPro" id="IPR023299">
    <property type="entry name" value="ATPase_P-typ_cyto_dom_N"/>
</dbReference>
<dbReference type="Gene3D" id="2.70.150.10">
    <property type="entry name" value="Calcium-transporting ATPase, cytoplasmic transduction domain A"/>
    <property type="match status" value="1"/>
</dbReference>
<dbReference type="GO" id="GO:0005524">
    <property type="term" value="F:ATP binding"/>
    <property type="evidence" value="ECO:0007669"/>
    <property type="project" value="UniProtKB-UniRule"/>
</dbReference>
<dbReference type="SUPFAM" id="SSF55008">
    <property type="entry name" value="HMA, heavy metal-associated domain"/>
    <property type="match status" value="2"/>
</dbReference>
<feature type="transmembrane region" description="Helical" evidence="17">
    <location>
        <begin position="474"/>
        <end position="495"/>
    </location>
</feature>
<evidence type="ECO:0000256" key="14">
    <source>
        <dbReference type="ARBA" id="ARBA00023136"/>
    </source>
</evidence>
<keyword evidence="6 17" id="KW-0812">Transmembrane</keyword>
<evidence type="ECO:0000256" key="1">
    <source>
        <dbReference type="ARBA" id="ARBA00004651"/>
    </source>
</evidence>
<dbReference type="Pfam" id="PF00122">
    <property type="entry name" value="E1-E2_ATPase"/>
    <property type="match status" value="1"/>
</dbReference>
<dbReference type="InterPro" id="IPR036163">
    <property type="entry name" value="HMA_dom_sf"/>
</dbReference>
<keyword evidence="12" id="KW-1278">Translocase</keyword>
<dbReference type="InterPro" id="IPR036412">
    <property type="entry name" value="HAD-like_sf"/>
</dbReference>
<dbReference type="SUPFAM" id="SSF56784">
    <property type="entry name" value="HAD-like"/>
    <property type="match status" value="1"/>
</dbReference>
<organism evidence="20 21">
    <name type="scientific">Clostridium manihotivorum</name>
    <dbReference type="NCBI Taxonomy" id="2320868"/>
    <lineage>
        <taxon>Bacteria</taxon>
        <taxon>Bacillati</taxon>
        <taxon>Bacillota</taxon>
        <taxon>Clostridia</taxon>
        <taxon>Eubacteriales</taxon>
        <taxon>Clostridiaceae</taxon>
        <taxon>Clostridium</taxon>
    </lineage>
</organism>
<comment type="similarity">
    <text evidence="2 17">Belongs to the cation transport ATPase (P-type) (TC 3.A.3) family. Type IB subfamily.</text>
</comment>
<evidence type="ECO:0000256" key="12">
    <source>
        <dbReference type="ARBA" id="ARBA00022967"/>
    </source>
</evidence>
<dbReference type="FunFam" id="2.70.150.10:FF:000002">
    <property type="entry name" value="Copper-transporting ATPase 1, putative"/>
    <property type="match status" value="1"/>
</dbReference>
<protein>
    <submittedName>
        <fullName evidence="20">Cadmium-translocating P-type ATPase</fullName>
    </submittedName>
</protein>
<keyword evidence="9" id="KW-0862">Zinc</keyword>
<dbReference type="InterPro" id="IPR023298">
    <property type="entry name" value="ATPase_P-typ_TM_dom_sf"/>
</dbReference>
<reference evidence="20 21" key="1">
    <citation type="submission" date="2018-01" db="EMBL/GenBank/DDBJ databases">
        <title>Genome Sequencing and Assembly of Anaerobacter polyendosporus strain CT4.</title>
        <authorList>
            <person name="Tachaapaikoon C."/>
            <person name="Sutheeworapong S."/>
            <person name="Jenjaroenpun P."/>
            <person name="Wongsurawat T."/>
            <person name="Nookeaw I."/>
            <person name="Cheawchanlertfa P."/>
            <person name="Kosugi A."/>
            <person name="Cheevadhanarak S."/>
            <person name="Ratanakhanokchai K."/>
        </authorList>
    </citation>
    <scope>NUCLEOTIDE SEQUENCE [LARGE SCALE GENOMIC DNA]</scope>
    <source>
        <strain evidence="20 21">CT4</strain>
    </source>
</reference>
<dbReference type="PRINTS" id="PR00119">
    <property type="entry name" value="CATATPASE"/>
</dbReference>
<dbReference type="SUPFAM" id="SSF81665">
    <property type="entry name" value="Calcium ATPase, transmembrane domain M"/>
    <property type="match status" value="1"/>
</dbReference>
<keyword evidence="3 17" id="KW-1003">Cell membrane</keyword>
<keyword evidence="7 17" id="KW-0479">Metal-binding</keyword>
<dbReference type="FunFam" id="3.40.1110.10:FF:000066">
    <property type="entry name" value="Cadmium-translocating P-type ATPase"/>
    <property type="match status" value="1"/>
</dbReference>
<feature type="transmembrane region" description="Helical" evidence="17">
    <location>
        <begin position="442"/>
        <end position="462"/>
    </location>
</feature>
<evidence type="ECO:0000256" key="10">
    <source>
        <dbReference type="ARBA" id="ARBA00022840"/>
    </source>
</evidence>
<name>A0A410DUZ1_9CLOT</name>
<dbReference type="NCBIfam" id="TIGR01494">
    <property type="entry name" value="ATPase_P-type"/>
    <property type="match status" value="1"/>
</dbReference>
<keyword evidence="14 17" id="KW-0472">Membrane</keyword>
<feature type="compositionally biased region" description="Basic and acidic residues" evidence="18">
    <location>
        <begin position="194"/>
        <end position="213"/>
    </location>
</feature>
<evidence type="ECO:0000256" key="18">
    <source>
        <dbReference type="SAM" id="MobiDB-lite"/>
    </source>
</evidence>
<evidence type="ECO:0000256" key="17">
    <source>
        <dbReference type="RuleBase" id="RU362081"/>
    </source>
</evidence>
<dbReference type="SFLD" id="SFLDG00002">
    <property type="entry name" value="C1.7:_P-type_atpase_like"/>
    <property type="match status" value="1"/>
</dbReference>
<dbReference type="RefSeq" id="WP_128213539.1">
    <property type="nucleotide sequence ID" value="NZ_CP025746.1"/>
</dbReference>
<sequence length="827" mass="89153">MNKKEIEKVNTKSNIKLVSKNIKQENANPKSSQNAVKKEFVLEGLGCANCAAKMEQKLNVLDGIKSANISFATKTLFLEIEEISRTKELIAATTDIVQSIEGHVKVVEKQTNKVLKKEILLEGLCCGNCAAKIERESNNIDGVKSAVVDFVSTKLIMEIDNPSKTNSIIEKVKEIVKRIEPDVKVIEIQNTNKASKDQTHEHDHDHGHEHGESNKTEIIKLATGAAIFAVATAMKLPNYLELILYLISYIIVGGEVVLRALKNISRGQVFDENFLMSIATIGAFTIGNYPEGVAVMLFYQLGEIFQGIAVNRSRKSISALMDIRPDFANLKAGDELKKVSPEEVSIGDIIVVKPGEKVPLDGKVIEGNSMVDTSALTGESVPREVGAGDSILGGVINKNGLLTIEVEKEFGDSTVAKILDLVQNASSKKAPTENFITKFARYYTPIVVFSAVALAVIPPLVIDGATFSEWLYRALAFLVVSCPCALVVSIPLGFFGGIGGASKNGILVKGGNYLEALNDVEVVVFDKTGTLTKGVFKVTEVKPQNNISEDELIAYAAYAESYSNHPIATSILKAYGKEIVKDAVENYEEISGHGVKVIIEGREVLAGNYKLMNKENIAYSQVETIGTVVHVAVDKEYAGFIVISDEVKEDSAKAIKALKAIGVKKTVMLTGDNKTVGTKVANQLGLDEVHSELLPDQKVEKVELLDKEKSPKGKLIFVGDGINDAPVLARADIGIAMGGVGSDAAIEAADVVIMTDEPSKIASAIKIAKKTRTIVMQNIIFALGIKVILLVLVALGLGTMWEAVFGDVGVTLLAVLNSMRAMKTENI</sequence>
<keyword evidence="4" id="KW-0104">Cadmium</keyword>
<dbReference type="SFLD" id="SFLDF00027">
    <property type="entry name" value="p-type_atpase"/>
    <property type="match status" value="1"/>
</dbReference>
<dbReference type="Proteomes" id="UP000286268">
    <property type="component" value="Chromosome"/>
</dbReference>
<dbReference type="Pfam" id="PF00702">
    <property type="entry name" value="Hydrolase"/>
    <property type="match status" value="1"/>
</dbReference>
<evidence type="ECO:0000256" key="8">
    <source>
        <dbReference type="ARBA" id="ARBA00022741"/>
    </source>
</evidence>
<dbReference type="NCBIfam" id="TIGR01525">
    <property type="entry name" value="ATPase-IB_hvy"/>
    <property type="match status" value="1"/>
</dbReference>
<keyword evidence="10 17" id="KW-0067">ATP-binding</keyword>
<keyword evidence="11" id="KW-0460">Magnesium</keyword>
<dbReference type="InterPro" id="IPR023214">
    <property type="entry name" value="HAD_sf"/>
</dbReference>
<evidence type="ECO:0000256" key="13">
    <source>
        <dbReference type="ARBA" id="ARBA00022989"/>
    </source>
</evidence>
<dbReference type="InterPro" id="IPR044492">
    <property type="entry name" value="P_typ_ATPase_HD_dom"/>
</dbReference>
<dbReference type="InterPro" id="IPR051014">
    <property type="entry name" value="Cation_Transport_ATPase_IB"/>
</dbReference>
<evidence type="ECO:0000256" key="5">
    <source>
        <dbReference type="ARBA" id="ARBA00022553"/>
    </source>
</evidence>
<evidence type="ECO:0000256" key="7">
    <source>
        <dbReference type="ARBA" id="ARBA00022723"/>
    </source>
</evidence>
<accession>A0A410DUZ1</accession>
<dbReference type="GO" id="GO:0005886">
    <property type="term" value="C:plasma membrane"/>
    <property type="evidence" value="ECO:0007669"/>
    <property type="project" value="UniProtKB-SubCell"/>
</dbReference>
<evidence type="ECO:0000256" key="4">
    <source>
        <dbReference type="ARBA" id="ARBA00022539"/>
    </source>
</evidence>
<evidence type="ECO:0000256" key="6">
    <source>
        <dbReference type="ARBA" id="ARBA00022692"/>
    </source>
</evidence>
<keyword evidence="21" id="KW-1185">Reference proteome</keyword>
<dbReference type="InterPro" id="IPR018303">
    <property type="entry name" value="ATPase_P-typ_P_site"/>
</dbReference>
<dbReference type="KEGG" id="cmah:C1I91_14750"/>
<keyword evidence="13 17" id="KW-1133">Transmembrane helix</keyword>
<dbReference type="CDD" id="cd00371">
    <property type="entry name" value="HMA"/>
    <property type="match status" value="2"/>
</dbReference>
<evidence type="ECO:0000256" key="11">
    <source>
        <dbReference type="ARBA" id="ARBA00022842"/>
    </source>
</evidence>
<keyword evidence="5" id="KW-0597">Phosphoprotein</keyword>
<dbReference type="PANTHER" id="PTHR48085">
    <property type="entry name" value="CADMIUM/ZINC-TRANSPORTING ATPASE HMA2-RELATED"/>
    <property type="match status" value="1"/>
</dbReference>
<dbReference type="Gene3D" id="3.40.50.1000">
    <property type="entry name" value="HAD superfamily/HAD-like"/>
    <property type="match status" value="1"/>
</dbReference>
<dbReference type="OrthoDB" id="9760364at2"/>
<dbReference type="AlphaFoldDB" id="A0A410DUZ1"/>
<dbReference type="GO" id="GO:0016887">
    <property type="term" value="F:ATP hydrolysis activity"/>
    <property type="evidence" value="ECO:0007669"/>
    <property type="project" value="InterPro"/>
</dbReference>
<dbReference type="InterPro" id="IPR008250">
    <property type="entry name" value="ATPase_P-typ_transduc_dom_A_sf"/>
</dbReference>
<evidence type="ECO:0000256" key="9">
    <source>
        <dbReference type="ARBA" id="ARBA00022833"/>
    </source>
</evidence>
<evidence type="ECO:0000313" key="21">
    <source>
        <dbReference type="Proteomes" id="UP000286268"/>
    </source>
</evidence>
<dbReference type="EMBL" id="CP025746">
    <property type="protein sequence ID" value="QAA32798.1"/>
    <property type="molecule type" value="Genomic_DNA"/>
</dbReference>
<dbReference type="PROSITE" id="PS00154">
    <property type="entry name" value="ATPASE_E1_E2"/>
    <property type="match status" value="1"/>
</dbReference>
<dbReference type="GO" id="GO:0008551">
    <property type="term" value="F:P-type cadmium transporter activity"/>
    <property type="evidence" value="ECO:0007669"/>
    <property type="project" value="UniProtKB-EC"/>
</dbReference>
<feature type="transmembrane region" description="Helical" evidence="17">
    <location>
        <begin position="242"/>
        <end position="261"/>
    </location>
</feature>
<dbReference type="InterPro" id="IPR059000">
    <property type="entry name" value="ATPase_P-type_domA"/>
</dbReference>
<dbReference type="PANTHER" id="PTHR48085:SF5">
    <property type="entry name" value="CADMIUM_ZINC-TRANSPORTING ATPASE HMA4-RELATED"/>
    <property type="match status" value="1"/>
</dbReference>
<comment type="catalytic activity">
    <reaction evidence="16">
        <text>Cd(2+)(in) + ATP + H2O = Cd(2+)(out) + ADP + phosphate + H(+)</text>
        <dbReference type="Rhea" id="RHEA:12132"/>
        <dbReference type="ChEBI" id="CHEBI:15377"/>
        <dbReference type="ChEBI" id="CHEBI:15378"/>
        <dbReference type="ChEBI" id="CHEBI:30616"/>
        <dbReference type="ChEBI" id="CHEBI:43474"/>
        <dbReference type="ChEBI" id="CHEBI:48775"/>
        <dbReference type="ChEBI" id="CHEBI:456216"/>
        <dbReference type="EC" id="7.2.2.21"/>
    </reaction>
</comment>
<feature type="domain" description="HMA" evidence="19">
    <location>
        <begin position="115"/>
        <end position="184"/>
    </location>
</feature>
<keyword evidence="8 17" id="KW-0547">Nucleotide-binding</keyword>
<feature type="domain" description="HMA" evidence="19">
    <location>
        <begin position="36"/>
        <end position="108"/>
    </location>
</feature>
<dbReference type="CDD" id="cd07548">
    <property type="entry name" value="P-type_ATPase-Cd_Zn_Co_like"/>
    <property type="match status" value="1"/>
</dbReference>
<dbReference type="PROSITE" id="PS50846">
    <property type="entry name" value="HMA_2"/>
    <property type="match status" value="2"/>
</dbReference>
<dbReference type="GO" id="GO:0016463">
    <property type="term" value="F:P-type zinc transporter activity"/>
    <property type="evidence" value="ECO:0007669"/>
    <property type="project" value="UniProtKB-EC"/>
</dbReference>
<evidence type="ECO:0000259" key="19">
    <source>
        <dbReference type="PROSITE" id="PS50846"/>
    </source>
</evidence>
<dbReference type="PRINTS" id="PR00941">
    <property type="entry name" value="CDATPASE"/>
</dbReference>
<comment type="catalytic activity">
    <reaction evidence="15">
        <text>Zn(2+)(in) + ATP + H2O = Zn(2+)(out) + ADP + phosphate + H(+)</text>
        <dbReference type="Rhea" id="RHEA:20621"/>
        <dbReference type="ChEBI" id="CHEBI:15377"/>
        <dbReference type="ChEBI" id="CHEBI:15378"/>
        <dbReference type="ChEBI" id="CHEBI:29105"/>
        <dbReference type="ChEBI" id="CHEBI:30616"/>
        <dbReference type="ChEBI" id="CHEBI:43474"/>
        <dbReference type="ChEBI" id="CHEBI:456216"/>
        <dbReference type="EC" id="7.2.2.12"/>
    </reaction>
</comment>
<evidence type="ECO:0000313" key="20">
    <source>
        <dbReference type="EMBL" id="QAA32798.1"/>
    </source>
</evidence>
<dbReference type="InterPro" id="IPR027256">
    <property type="entry name" value="P-typ_ATPase_IB"/>
</dbReference>
<feature type="transmembrane region" description="Helical" evidence="17">
    <location>
        <begin position="779"/>
        <end position="797"/>
    </location>
</feature>
<dbReference type="Gene3D" id="3.30.70.100">
    <property type="match status" value="2"/>
</dbReference>
<proteinExistence type="inferred from homology"/>
<dbReference type="Gene3D" id="3.40.1110.10">
    <property type="entry name" value="Calcium-transporting ATPase, cytoplasmic domain N"/>
    <property type="match status" value="1"/>
</dbReference>
<feature type="region of interest" description="Disordered" evidence="18">
    <location>
        <begin position="191"/>
        <end position="213"/>
    </location>
</feature>
<evidence type="ECO:0000256" key="16">
    <source>
        <dbReference type="ARBA" id="ARBA00049338"/>
    </source>
</evidence>